<dbReference type="AlphaFoldDB" id="A0AAE7US17"/>
<evidence type="ECO:0000256" key="6">
    <source>
        <dbReference type="SAM" id="Phobius"/>
    </source>
</evidence>
<gene>
    <name evidence="7" type="ORF">G6L72_24100</name>
    <name evidence="8" type="ORF">G6M88_23305</name>
</gene>
<sequence>MRRDLFIGIPLFLVVAAIPVVAPWATLMLTTALGSGLVALGMIILLRGGQISFGHGLFYAGGAYTVAFIAAAGIKLDVVVLLVLGTIMSAIIAATVGLFVVRYRDIFFAMINLALSMVANALLEKLYNITGGSDGLNVPRPTFLWMDLGRTGFESAMFYGSLGLVVIISILVARYLSSPLGMGLEAIKANETRLEYLGVSSRRVLYVGYVISGALAGLGGAITAIVAAHVTPEMSFWTKSGEFVFIAVLGGSGHVAGAFSGAIVFELVRNYAAAFASSFWQAILGAALIAIILFAPSGIVGTLLRKGEAK</sequence>
<dbReference type="GO" id="GO:0005886">
    <property type="term" value="C:plasma membrane"/>
    <property type="evidence" value="ECO:0007669"/>
    <property type="project" value="UniProtKB-SubCell"/>
</dbReference>
<accession>A0AAE7US17</accession>
<evidence type="ECO:0000256" key="1">
    <source>
        <dbReference type="ARBA" id="ARBA00004651"/>
    </source>
</evidence>
<evidence type="ECO:0000256" key="2">
    <source>
        <dbReference type="ARBA" id="ARBA00022475"/>
    </source>
</evidence>
<feature type="transmembrane region" description="Helical" evidence="6">
    <location>
        <begin position="156"/>
        <end position="176"/>
    </location>
</feature>
<reference evidence="7 10" key="1">
    <citation type="journal article" date="2020" name="Science">
        <title>Unexpected conservation and global transmission of agrobacterial virulence plasmids.</title>
        <authorList>
            <person name="Weisberg A.J."/>
            <person name="Davis E.W. 2nd"/>
            <person name="Tabima J."/>
            <person name="Belcher M.S."/>
            <person name="Miller M."/>
            <person name="Kuo C.H."/>
            <person name="Loper J.E."/>
            <person name="Grunwald N.J."/>
            <person name="Putnam M.L."/>
            <person name="Chang J.H."/>
        </authorList>
    </citation>
    <scope>NUCLEOTIDE SEQUENCE [LARGE SCALE GENOMIC DNA]</scope>
    <source>
        <strain evidence="7 10">A19/93</strain>
    </source>
</reference>
<evidence type="ECO:0000313" key="10">
    <source>
        <dbReference type="Proteomes" id="UP000822331"/>
    </source>
</evidence>
<evidence type="ECO:0000313" key="9">
    <source>
        <dbReference type="Proteomes" id="UP000663912"/>
    </source>
</evidence>
<dbReference type="Proteomes" id="UP000663912">
    <property type="component" value="Plasmid pW2_73_1"/>
</dbReference>
<dbReference type="Pfam" id="PF02653">
    <property type="entry name" value="BPD_transp_2"/>
    <property type="match status" value="1"/>
</dbReference>
<feature type="transmembrane region" description="Helical" evidence="6">
    <location>
        <begin position="27"/>
        <end position="45"/>
    </location>
</feature>
<dbReference type="PANTHER" id="PTHR30482:SF17">
    <property type="entry name" value="ABC TRANSPORTER ATP-BINDING PROTEIN"/>
    <property type="match status" value="1"/>
</dbReference>
<reference evidence="8" key="2">
    <citation type="submission" date="2020-02" db="EMBL/GenBank/DDBJ databases">
        <title>Unexpected conservation and global transmission of agrobacterial virulence plasmids.</title>
        <authorList>
            <person name="Weisberg A.J."/>
            <person name="Davis E.W. II"/>
            <person name="Tabima J.R."/>
            <person name="Belcher M.S."/>
            <person name="Miller M."/>
            <person name="Kuo C.-H."/>
            <person name="Loper J.E."/>
            <person name="Grunwald N.J."/>
            <person name="Putnam M.L."/>
            <person name="Chang J.H."/>
        </authorList>
    </citation>
    <scope>NUCLEOTIDE SEQUENCE</scope>
    <source>
        <strain evidence="8">W2/73</strain>
        <plasmid evidence="8">pW2_73_1</plasmid>
    </source>
</reference>
<dbReference type="GO" id="GO:0015658">
    <property type="term" value="F:branched-chain amino acid transmembrane transporter activity"/>
    <property type="evidence" value="ECO:0007669"/>
    <property type="project" value="InterPro"/>
</dbReference>
<evidence type="ECO:0000256" key="3">
    <source>
        <dbReference type="ARBA" id="ARBA00022692"/>
    </source>
</evidence>
<feature type="transmembrane region" description="Helical" evidence="6">
    <location>
        <begin position="57"/>
        <end position="74"/>
    </location>
</feature>
<protein>
    <submittedName>
        <fullName evidence="8">Branched-chain amino acid ABC transporter permease</fullName>
    </submittedName>
</protein>
<organism evidence="8 9">
    <name type="scientific">Agrobacterium rubi</name>
    <dbReference type="NCBI Taxonomy" id="28099"/>
    <lineage>
        <taxon>Bacteria</taxon>
        <taxon>Pseudomonadati</taxon>
        <taxon>Pseudomonadota</taxon>
        <taxon>Alphaproteobacteria</taxon>
        <taxon>Hyphomicrobiales</taxon>
        <taxon>Rhizobiaceae</taxon>
        <taxon>Rhizobium/Agrobacterium group</taxon>
        <taxon>Agrobacterium</taxon>
    </lineage>
</organism>
<dbReference type="KEGG" id="arui:G6M88_23305"/>
<dbReference type="CDD" id="cd06581">
    <property type="entry name" value="TM_PBP1_LivM_like"/>
    <property type="match status" value="1"/>
</dbReference>
<keyword evidence="5 6" id="KW-0472">Membrane</keyword>
<dbReference type="PANTHER" id="PTHR30482">
    <property type="entry name" value="HIGH-AFFINITY BRANCHED-CHAIN AMINO ACID TRANSPORT SYSTEM PERMEASE"/>
    <property type="match status" value="1"/>
</dbReference>
<comment type="subcellular location">
    <subcellularLocation>
        <location evidence="1">Cell membrane</location>
        <topology evidence="1">Multi-pass membrane protein</topology>
    </subcellularLocation>
</comment>
<dbReference type="InterPro" id="IPR001851">
    <property type="entry name" value="ABC_transp_permease"/>
</dbReference>
<feature type="transmembrane region" description="Helical" evidence="6">
    <location>
        <begin position="206"/>
        <end position="231"/>
    </location>
</feature>
<keyword evidence="4 6" id="KW-1133">Transmembrane helix</keyword>
<keyword evidence="8" id="KW-0614">Plasmid</keyword>
<dbReference type="InterPro" id="IPR043428">
    <property type="entry name" value="LivM-like"/>
</dbReference>
<dbReference type="EMBL" id="CP049208">
    <property type="protein sequence ID" value="QTG03384.1"/>
    <property type="molecule type" value="Genomic_DNA"/>
</dbReference>
<evidence type="ECO:0000256" key="5">
    <source>
        <dbReference type="ARBA" id="ARBA00023136"/>
    </source>
</evidence>
<dbReference type="RefSeq" id="WP_065700949.1">
    <property type="nucleotide sequence ID" value="NZ_CP049208.1"/>
</dbReference>
<dbReference type="EMBL" id="JAAMCP010000017">
    <property type="protein sequence ID" value="NTF39775.1"/>
    <property type="molecule type" value="Genomic_DNA"/>
</dbReference>
<keyword evidence="10" id="KW-1185">Reference proteome</keyword>
<feature type="transmembrane region" description="Helical" evidence="6">
    <location>
        <begin position="80"/>
        <end position="101"/>
    </location>
</feature>
<dbReference type="Proteomes" id="UP000822331">
    <property type="component" value="Unassembled WGS sequence"/>
</dbReference>
<keyword evidence="3 6" id="KW-0812">Transmembrane</keyword>
<feature type="transmembrane region" description="Helical" evidence="6">
    <location>
        <begin position="243"/>
        <end position="267"/>
    </location>
</feature>
<evidence type="ECO:0000313" key="8">
    <source>
        <dbReference type="EMBL" id="QTG03384.1"/>
    </source>
</evidence>
<feature type="transmembrane region" description="Helical" evidence="6">
    <location>
        <begin position="279"/>
        <end position="304"/>
    </location>
</feature>
<keyword evidence="2" id="KW-1003">Cell membrane</keyword>
<name>A0AAE7US17_9HYPH</name>
<geneLocation type="plasmid" evidence="8 9">
    <name>pW2_73_1</name>
</geneLocation>
<evidence type="ECO:0000256" key="4">
    <source>
        <dbReference type="ARBA" id="ARBA00022989"/>
    </source>
</evidence>
<proteinExistence type="predicted"/>
<evidence type="ECO:0000313" key="7">
    <source>
        <dbReference type="EMBL" id="NTF39775.1"/>
    </source>
</evidence>